<dbReference type="InterPro" id="IPR037103">
    <property type="entry name" value="Tubulin/FtsZ-like_C"/>
</dbReference>
<organism evidence="5 6">
    <name type="scientific">Leptotrichia buccalis (strain ATCC 14201 / DSM 1135 / JCM 12969 / NCTC 10249 / C-1013-b)</name>
    <dbReference type="NCBI Taxonomy" id="523794"/>
    <lineage>
        <taxon>Bacteria</taxon>
        <taxon>Fusobacteriati</taxon>
        <taxon>Fusobacteriota</taxon>
        <taxon>Fusobacteriia</taxon>
        <taxon>Fusobacteriales</taxon>
        <taxon>Leptotrichiaceae</taxon>
        <taxon>Leptotrichia</taxon>
    </lineage>
</organism>
<dbReference type="PANTHER" id="PTHR30314">
    <property type="entry name" value="CELL DIVISION PROTEIN FTSZ-RELATED"/>
    <property type="match status" value="1"/>
</dbReference>
<dbReference type="EMBL" id="CP001685">
    <property type="protein sequence ID" value="ACV39216.1"/>
    <property type="molecule type" value="Genomic_DNA"/>
</dbReference>
<dbReference type="PRINTS" id="PR00423">
    <property type="entry name" value="CELLDVISFTSZ"/>
</dbReference>
<sequence>MDNAVIKVVGIGTAGNEVLNKIAHRKISGVEIARIDTNQENFNKEVEVVLQNSDLVFILMEMSEKKNNEITGIVAQTAKTKGILTITVAVTSVNSNGETEEIEKLKEVSDTVIVLPLKKLAEADPSTTFDKIFEKRDESFIKNVEFIANVINKQGVVNLDLDDVKKMLKDSKTAVTVFGKGEGQDRIKLILEQLSNYPFSKNLSKKARKIMINIVGGADIGLQEIQEIVQKTFQKFGSDKTGVLWGYNMNPEVEEEIEVGILMTDFSD</sequence>
<evidence type="ECO:0000259" key="4">
    <source>
        <dbReference type="SMART" id="SM00865"/>
    </source>
</evidence>
<gene>
    <name evidence="5" type="ordered locus">Lebu_1328</name>
</gene>
<keyword evidence="2" id="KW-0342">GTP-binding</keyword>
<accession>C7NAN5</accession>
<reference evidence="5 6" key="1">
    <citation type="journal article" date="2009" name="Stand. Genomic Sci.">
        <title>Complete genome sequence of Leptotrichia buccalis type strain (C-1013-b).</title>
        <authorList>
            <person name="Ivanova N."/>
            <person name="Gronow S."/>
            <person name="Lapidus A."/>
            <person name="Copeland A."/>
            <person name="Glavina Del Rio T."/>
            <person name="Nolan M."/>
            <person name="Lucas S."/>
            <person name="Chen F."/>
            <person name="Tice H."/>
            <person name="Cheng J.F."/>
            <person name="Saunders E."/>
            <person name="Bruce D."/>
            <person name="Goodwin L."/>
            <person name="Brettin T."/>
            <person name="Detter J.C."/>
            <person name="Han C."/>
            <person name="Pitluck S."/>
            <person name="Mikhailova N."/>
            <person name="Pati A."/>
            <person name="Mavrommatis K."/>
            <person name="Chen A."/>
            <person name="Palaniappan K."/>
            <person name="Land M."/>
            <person name="Hauser L."/>
            <person name="Chang Y.J."/>
            <person name="Jeffries C.D."/>
            <person name="Chain P."/>
            <person name="Rohde C."/>
            <person name="Goker M."/>
            <person name="Bristow J."/>
            <person name="Eisen J.A."/>
            <person name="Markowitz V."/>
            <person name="Hugenholtz P."/>
            <person name="Kyrpides N.C."/>
            <person name="Klenk H.P."/>
        </authorList>
    </citation>
    <scope>NUCLEOTIDE SEQUENCE [LARGE SCALE GENOMIC DNA]</scope>
    <source>
        <strain evidence="6">ATCC 14201 / DSM 1135 / JCM 12969 / NCTC 10249 / C-1013-b</strain>
    </source>
</reference>
<keyword evidence="1" id="KW-0547">Nucleotide-binding</keyword>
<dbReference type="InterPro" id="IPR018316">
    <property type="entry name" value="Tubulin/FtsZ_2-layer-sand-dom"/>
</dbReference>
<evidence type="ECO:0000256" key="2">
    <source>
        <dbReference type="ARBA" id="ARBA00023134"/>
    </source>
</evidence>
<dbReference type="SUPFAM" id="SSF55307">
    <property type="entry name" value="Tubulin C-terminal domain-like"/>
    <property type="match status" value="1"/>
</dbReference>
<dbReference type="eggNOG" id="COG0206">
    <property type="taxonomic scope" value="Bacteria"/>
</dbReference>
<dbReference type="InterPro" id="IPR008280">
    <property type="entry name" value="Tub_FtsZ_C"/>
</dbReference>
<dbReference type="InterPro" id="IPR003008">
    <property type="entry name" value="Tubulin_FtsZ_GTPase"/>
</dbReference>
<evidence type="ECO:0000313" key="5">
    <source>
        <dbReference type="EMBL" id="ACV39216.1"/>
    </source>
</evidence>
<dbReference type="SUPFAM" id="SSF52490">
    <property type="entry name" value="Tubulin nucleotide-binding domain-like"/>
    <property type="match status" value="1"/>
</dbReference>
<dbReference type="GO" id="GO:0051301">
    <property type="term" value="P:cell division"/>
    <property type="evidence" value="ECO:0007669"/>
    <property type="project" value="TreeGrafter"/>
</dbReference>
<dbReference type="Gene3D" id="3.30.1330.20">
    <property type="entry name" value="Tubulin/FtsZ, C-terminal domain"/>
    <property type="match status" value="1"/>
</dbReference>
<dbReference type="RefSeq" id="WP_015769557.1">
    <property type="nucleotide sequence ID" value="NC_013192.1"/>
</dbReference>
<evidence type="ECO:0000256" key="1">
    <source>
        <dbReference type="ARBA" id="ARBA00022741"/>
    </source>
</evidence>
<dbReference type="SMART" id="SM00864">
    <property type="entry name" value="Tubulin"/>
    <property type="match status" value="1"/>
</dbReference>
<dbReference type="AlphaFoldDB" id="C7NAN5"/>
<keyword evidence="6" id="KW-1185">Reference proteome</keyword>
<dbReference type="PANTHER" id="PTHR30314:SF3">
    <property type="entry name" value="MITOCHONDRIAL DIVISION PROTEIN FSZA"/>
    <property type="match status" value="1"/>
</dbReference>
<dbReference type="GO" id="GO:0005525">
    <property type="term" value="F:GTP binding"/>
    <property type="evidence" value="ECO:0007669"/>
    <property type="project" value="UniProtKB-KW"/>
</dbReference>
<dbReference type="InterPro" id="IPR045061">
    <property type="entry name" value="FtsZ/CetZ"/>
</dbReference>
<dbReference type="SMR" id="C7NAN5"/>
<feature type="domain" description="Tubulin/FtsZ GTPase" evidence="3">
    <location>
        <begin position="5"/>
        <end position="155"/>
    </location>
</feature>
<dbReference type="InterPro" id="IPR024757">
    <property type="entry name" value="FtsZ_C"/>
</dbReference>
<dbReference type="GO" id="GO:0003924">
    <property type="term" value="F:GTPase activity"/>
    <property type="evidence" value="ECO:0007669"/>
    <property type="project" value="InterPro"/>
</dbReference>
<protein>
    <submittedName>
        <fullName evidence="5">Tubulin/FtsZ GTPase</fullName>
    </submittedName>
</protein>
<proteinExistence type="predicted"/>
<dbReference type="GO" id="GO:0005737">
    <property type="term" value="C:cytoplasm"/>
    <property type="evidence" value="ECO:0007669"/>
    <property type="project" value="TreeGrafter"/>
</dbReference>
<evidence type="ECO:0000313" key="6">
    <source>
        <dbReference type="Proteomes" id="UP000001910"/>
    </source>
</evidence>
<dbReference type="OrthoDB" id="80271at2"/>
<name>C7NAN5_LEPBD</name>
<dbReference type="STRING" id="523794.Lebu_1328"/>
<dbReference type="Pfam" id="PF12327">
    <property type="entry name" value="FtsZ_C"/>
    <property type="match status" value="1"/>
</dbReference>
<dbReference type="GO" id="GO:0032153">
    <property type="term" value="C:cell division site"/>
    <property type="evidence" value="ECO:0007669"/>
    <property type="project" value="TreeGrafter"/>
</dbReference>
<feature type="domain" description="Tubulin/FtsZ 2-layer sandwich" evidence="4">
    <location>
        <begin position="157"/>
        <end position="268"/>
    </location>
</feature>
<dbReference type="Gene3D" id="3.40.50.1440">
    <property type="entry name" value="Tubulin/FtsZ, GTPase domain"/>
    <property type="match status" value="1"/>
</dbReference>
<dbReference type="SMART" id="SM00865">
    <property type="entry name" value="Tubulin_C"/>
    <property type="match status" value="1"/>
</dbReference>
<evidence type="ECO:0000259" key="3">
    <source>
        <dbReference type="SMART" id="SM00864"/>
    </source>
</evidence>
<dbReference type="Proteomes" id="UP000001910">
    <property type="component" value="Chromosome"/>
</dbReference>
<dbReference type="HOGENOM" id="CLU_024865_0_1_0"/>
<dbReference type="KEGG" id="lba:Lebu_1328"/>
<dbReference type="InterPro" id="IPR036525">
    <property type="entry name" value="Tubulin/FtsZ_GTPase_sf"/>
</dbReference>